<evidence type="ECO:0000313" key="2">
    <source>
        <dbReference type="Proteomes" id="UP000694920"/>
    </source>
</evidence>
<evidence type="ECO:0000256" key="1">
    <source>
        <dbReference type="SAM" id="Phobius"/>
    </source>
</evidence>
<dbReference type="RefSeq" id="XP_015595558.1">
    <property type="nucleotide sequence ID" value="XM_015740072.2"/>
</dbReference>
<evidence type="ECO:0000313" key="3">
    <source>
        <dbReference type="RefSeq" id="XP_015595558.1"/>
    </source>
</evidence>
<name>A0AAJ7BVN3_CEPCN</name>
<sequence>METNSSKIHLAVIAGIFATTGSLLGKLAGNVDGTSLLFLLLKLLLLVLMVTSNTAGCTFFVKSLQGNGSSLPATVASAATNYFCSVTSIKLTSQQPIQFNPRQVVDRSGLL</sequence>
<gene>
    <name evidence="3" type="primary">LOC107267886</name>
</gene>
<dbReference type="Proteomes" id="UP000694920">
    <property type="component" value="Unplaced"/>
</dbReference>
<accession>A0AAJ7BVN3</accession>
<keyword evidence="1" id="KW-0812">Transmembrane</keyword>
<keyword evidence="1" id="KW-0472">Membrane</keyword>
<reference evidence="3" key="1">
    <citation type="submission" date="2025-08" db="UniProtKB">
        <authorList>
            <consortium name="RefSeq"/>
        </authorList>
    </citation>
    <scope>IDENTIFICATION</scope>
</reference>
<dbReference type="AlphaFoldDB" id="A0AAJ7BVN3"/>
<protein>
    <submittedName>
        <fullName evidence="3">Uncharacterized protein LOC107267886 isoform X1</fullName>
    </submittedName>
</protein>
<proteinExistence type="predicted"/>
<organism evidence="2 3">
    <name type="scientific">Cephus cinctus</name>
    <name type="common">Wheat stem sawfly</name>
    <dbReference type="NCBI Taxonomy" id="211228"/>
    <lineage>
        <taxon>Eukaryota</taxon>
        <taxon>Metazoa</taxon>
        <taxon>Ecdysozoa</taxon>
        <taxon>Arthropoda</taxon>
        <taxon>Hexapoda</taxon>
        <taxon>Insecta</taxon>
        <taxon>Pterygota</taxon>
        <taxon>Neoptera</taxon>
        <taxon>Endopterygota</taxon>
        <taxon>Hymenoptera</taxon>
        <taxon>Cephoidea</taxon>
        <taxon>Cephidae</taxon>
        <taxon>Cephus</taxon>
    </lineage>
</organism>
<keyword evidence="2" id="KW-1185">Reference proteome</keyword>
<feature type="transmembrane region" description="Helical" evidence="1">
    <location>
        <begin position="35"/>
        <end position="61"/>
    </location>
</feature>
<keyword evidence="1" id="KW-1133">Transmembrane helix</keyword>
<dbReference type="GeneID" id="107267886"/>